<dbReference type="EMBL" id="CM026423">
    <property type="protein sequence ID" value="KAG0582044.1"/>
    <property type="molecule type" value="Genomic_DNA"/>
</dbReference>
<dbReference type="GO" id="GO:0003697">
    <property type="term" value="F:single-stranded DNA binding"/>
    <property type="evidence" value="ECO:0007669"/>
    <property type="project" value="TreeGrafter"/>
</dbReference>
<gene>
    <name evidence="7" type="ORF">KC19_3G029300</name>
</gene>
<keyword evidence="3" id="KW-0235">DNA replication</keyword>
<accession>A0A8T0IE66</accession>
<keyword evidence="8" id="KW-1185">Reference proteome</keyword>
<dbReference type="Pfam" id="PF02724">
    <property type="entry name" value="CDC45"/>
    <property type="match status" value="1"/>
</dbReference>
<evidence type="ECO:0000256" key="6">
    <source>
        <dbReference type="SAM" id="MobiDB-lite"/>
    </source>
</evidence>
<dbReference type="InterPro" id="IPR003874">
    <property type="entry name" value="CDC45"/>
</dbReference>
<feature type="region of interest" description="Disordered" evidence="6">
    <location>
        <begin position="158"/>
        <end position="199"/>
    </location>
</feature>
<dbReference type="OrthoDB" id="10258882at2759"/>
<evidence type="ECO:0000256" key="3">
    <source>
        <dbReference type="ARBA" id="ARBA00022705"/>
    </source>
</evidence>
<reference evidence="7" key="1">
    <citation type="submission" date="2020-06" db="EMBL/GenBank/DDBJ databases">
        <title>WGS assembly of Ceratodon purpureus strain R40.</title>
        <authorList>
            <person name="Carey S.B."/>
            <person name="Jenkins J."/>
            <person name="Shu S."/>
            <person name="Lovell J.T."/>
            <person name="Sreedasyam A."/>
            <person name="Maumus F."/>
            <person name="Tiley G.P."/>
            <person name="Fernandez-Pozo N."/>
            <person name="Barry K."/>
            <person name="Chen C."/>
            <person name="Wang M."/>
            <person name="Lipzen A."/>
            <person name="Daum C."/>
            <person name="Saski C.A."/>
            <person name="Payton A.C."/>
            <person name="Mcbreen J.C."/>
            <person name="Conrad R.E."/>
            <person name="Kollar L.M."/>
            <person name="Olsson S."/>
            <person name="Huttunen S."/>
            <person name="Landis J.B."/>
            <person name="Wickett N.J."/>
            <person name="Johnson M.G."/>
            <person name="Rensing S.A."/>
            <person name="Grimwood J."/>
            <person name="Schmutz J."/>
            <person name="Mcdaniel S.F."/>
        </authorList>
    </citation>
    <scope>NUCLEOTIDE SEQUENCE</scope>
    <source>
        <strain evidence="7">R40</strain>
    </source>
</reference>
<keyword evidence="5" id="KW-0131">Cell cycle</keyword>
<dbReference type="PANTHER" id="PTHR10507">
    <property type="entry name" value="CDC45-RELATED PROTEIN"/>
    <property type="match status" value="1"/>
</dbReference>
<proteinExistence type="inferred from homology"/>
<keyword evidence="4" id="KW-0539">Nucleus</keyword>
<name>A0A8T0IE66_CERPU</name>
<evidence type="ECO:0000256" key="2">
    <source>
        <dbReference type="ARBA" id="ARBA00010727"/>
    </source>
</evidence>
<evidence type="ECO:0000313" key="8">
    <source>
        <dbReference type="Proteomes" id="UP000822688"/>
    </source>
</evidence>
<evidence type="ECO:0000313" key="7">
    <source>
        <dbReference type="EMBL" id="KAG0582044.1"/>
    </source>
</evidence>
<evidence type="ECO:0000256" key="1">
    <source>
        <dbReference type="ARBA" id="ARBA00004123"/>
    </source>
</evidence>
<comment type="similarity">
    <text evidence="2">Belongs to the CDC45 family.</text>
</comment>
<comment type="subcellular location">
    <subcellularLocation>
        <location evidence="1">Nucleus</location>
    </subcellularLocation>
</comment>
<dbReference type="GO" id="GO:0003688">
    <property type="term" value="F:DNA replication origin binding"/>
    <property type="evidence" value="ECO:0007669"/>
    <property type="project" value="TreeGrafter"/>
</dbReference>
<feature type="compositionally biased region" description="Acidic residues" evidence="6">
    <location>
        <begin position="167"/>
        <end position="179"/>
    </location>
</feature>
<evidence type="ECO:0000256" key="5">
    <source>
        <dbReference type="ARBA" id="ARBA00023306"/>
    </source>
</evidence>
<dbReference type="GO" id="GO:0031261">
    <property type="term" value="C:DNA replication preinitiation complex"/>
    <property type="evidence" value="ECO:0007669"/>
    <property type="project" value="TreeGrafter"/>
</dbReference>
<dbReference type="GO" id="GO:0000727">
    <property type="term" value="P:double-strand break repair via break-induced replication"/>
    <property type="evidence" value="ECO:0007669"/>
    <property type="project" value="TreeGrafter"/>
</dbReference>
<protein>
    <submittedName>
        <fullName evidence="7">Uncharacterized protein</fullName>
    </submittedName>
</protein>
<sequence length="599" mass="67133">MVRETNAGAFYDKLRKTVATSVGSPLLIFPSASDVDSLCALKIVTHLLVQDSVRYSVYPVAGFQSIQSLAGRSLRSEDDLVVILLINWGASRNLHQLLQLGSKVQVFVVDSHRPIHLHNLSDSNPQVTVLFTHDDEAQADMPYGFMLSRLSSFASTYDSNPDHFEDPDSDSDSDSDDDGDGRRRKRRKKGNGDGDDEQHREEELLKAEYYRMGCFHGRPSGCLMFDIAHTLHKNTNELLWLAGVSLTDQFVHERLSKERYDSTQSELEGFVALAGNLEGNTSVTLKDGTRVRAPDVSRIIFDEEPRLMLLREWSLYEAMMCSFYVAPKLKTWGDSGLKTMKLLIAKMGISLAECQQQYQYMKNETRKGLKQMLENVGKDAGLGDLYFRNLYRFHGYNDQVSAADVVYGVTALLEASTNDVQKDWTDNFCTALEALSPDKWDHLRAGMQLAIKVQRACISMGSAAIVKKGEIKMCKAFRYFELPKCVDAELLAHPLSLTKLCYFVMDSLKEQGRAVKPMICYGTIPGPENEALVVGVSHRPRLGAANGNRFGLVFRAIAEKIGSNFSHDAFESSWIHLPADDVTRFMHELQTSLASYNSL</sequence>
<dbReference type="Proteomes" id="UP000822688">
    <property type="component" value="Chromosome 3"/>
</dbReference>
<dbReference type="GO" id="GO:0003682">
    <property type="term" value="F:chromatin binding"/>
    <property type="evidence" value="ECO:0007669"/>
    <property type="project" value="TreeGrafter"/>
</dbReference>
<comment type="caution">
    <text evidence="7">The sequence shown here is derived from an EMBL/GenBank/DDBJ whole genome shotgun (WGS) entry which is preliminary data.</text>
</comment>
<dbReference type="PANTHER" id="PTHR10507:SF0">
    <property type="entry name" value="CELL DIVISION CONTROL PROTEIN 45 HOMOLOG"/>
    <property type="match status" value="1"/>
</dbReference>
<organism evidence="7 8">
    <name type="scientific">Ceratodon purpureus</name>
    <name type="common">Fire moss</name>
    <name type="synonym">Dicranum purpureum</name>
    <dbReference type="NCBI Taxonomy" id="3225"/>
    <lineage>
        <taxon>Eukaryota</taxon>
        <taxon>Viridiplantae</taxon>
        <taxon>Streptophyta</taxon>
        <taxon>Embryophyta</taxon>
        <taxon>Bryophyta</taxon>
        <taxon>Bryophytina</taxon>
        <taxon>Bryopsida</taxon>
        <taxon>Dicranidae</taxon>
        <taxon>Pseudoditrichales</taxon>
        <taxon>Ditrichaceae</taxon>
        <taxon>Ceratodon</taxon>
    </lineage>
</organism>
<dbReference type="GO" id="GO:1902977">
    <property type="term" value="P:mitotic DNA replication preinitiation complex assembly"/>
    <property type="evidence" value="ECO:0007669"/>
    <property type="project" value="TreeGrafter"/>
</dbReference>
<dbReference type="AlphaFoldDB" id="A0A8T0IE66"/>
<dbReference type="GO" id="GO:0006270">
    <property type="term" value="P:DNA replication initiation"/>
    <property type="evidence" value="ECO:0007669"/>
    <property type="project" value="InterPro"/>
</dbReference>
<evidence type="ECO:0000256" key="4">
    <source>
        <dbReference type="ARBA" id="ARBA00023242"/>
    </source>
</evidence>